<feature type="transmembrane region" description="Helical" evidence="2">
    <location>
        <begin position="106"/>
        <end position="127"/>
    </location>
</feature>
<reference evidence="3 4" key="1">
    <citation type="submission" date="2019-03" db="EMBL/GenBank/DDBJ databases">
        <title>Genomic Encyclopedia of Type Strains, Phase III (KMG-III): the genomes of soil and plant-associated and newly described type strains.</title>
        <authorList>
            <person name="Whitman W."/>
        </authorList>
    </citation>
    <scope>NUCLEOTIDE SEQUENCE [LARGE SCALE GENOMIC DNA]</scope>
    <source>
        <strain evidence="3 4">CECT 8976</strain>
    </source>
</reference>
<name>A0A4R7AZZ7_9NEIS</name>
<feature type="transmembrane region" description="Helical" evidence="2">
    <location>
        <begin position="342"/>
        <end position="365"/>
    </location>
</feature>
<comment type="caution">
    <text evidence="3">The sequence shown here is derived from an EMBL/GenBank/DDBJ whole genome shotgun (WGS) entry which is preliminary data.</text>
</comment>
<dbReference type="PANTHER" id="PTHR43298:SF2">
    <property type="entry name" value="FMN_FAD EXPORTER YEEO-RELATED"/>
    <property type="match status" value="1"/>
</dbReference>
<keyword evidence="2" id="KW-1133">Transmembrane helix</keyword>
<dbReference type="CDD" id="cd13131">
    <property type="entry name" value="MATE_NorM_like"/>
    <property type="match status" value="1"/>
</dbReference>
<dbReference type="Pfam" id="PF01554">
    <property type="entry name" value="MatE"/>
    <property type="match status" value="2"/>
</dbReference>
<dbReference type="GO" id="GO:0042910">
    <property type="term" value="F:xenobiotic transmembrane transporter activity"/>
    <property type="evidence" value="ECO:0007669"/>
    <property type="project" value="InterPro"/>
</dbReference>
<evidence type="ECO:0000313" key="4">
    <source>
        <dbReference type="Proteomes" id="UP000295611"/>
    </source>
</evidence>
<keyword evidence="1" id="KW-0813">Transport</keyword>
<dbReference type="OrthoDB" id="9780160at2"/>
<sequence>MLAVVQNLFFLLLRPFGLGHARVWFKELRPILNMSLPLILSQAAQMGIMFIDSVLMGRLGPDKLASGALALSSYFFCLVLVFGICAAAGNLVALAHGRDDRRAVVAATRAGLLATLVLCVIIGTLLWHAEPIMLALGQQADNAHRAASFLHILVWGLPFSMLFLTLRSFASGIGNPGPVPFITVSSLLIAPCVGYVLSQGVGDWGGLGLNGIAISSVITYAYTGLTFAVVVMRNPVFARYQLFAGLSRCDLATIRPLLKLGVPTSGTLAMESGLFSSAAYLMGALGTAQLAAHQSMMQIVIASFIIPIGLMQGVSMCVGQAAGKGDFVRVKHLGNLGQMLGVLWSLLTSAILLLFPQMVLALFLPLTHPGAVAAREVAVTLTPLVALLLVFDAWQTIANGVLRALKDAHSTLVIFAFGCWGIGMPLAWWLSRHAIGAKGVWAGMAVGLACVTVLLVLRFKRVSHELQSGKRRV</sequence>
<feature type="transmembrane region" description="Helical" evidence="2">
    <location>
        <begin position="67"/>
        <end position="94"/>
    </location>
</feature>
<feature type="transmembrane region" description="Helical" evidence="2">
    <location>
        <begin position="299"/>
        <end position="322"/>
    </location>
</feature>
<organism evidence="3 4">
    <name type="scientific">Paludibacterium purpuratum</name>
    <dbReference type="NCBI Taxonomy" id="1144873"/>
    <lineage>
        <taxon>Bacteria</taxon>
        <taxon>Pseudomonadati</taxon>
        <taxon>Pseudomonadota</taxon>
        <taxon>Betaproteobacteria</taxon>
        <taxon>Neisseriales</taxon>
        <taxon>Chromobacteriaceae</taxon>
        <taxon>Paludibacterium</taxon>
    </lineage>
</organism>
<feature type="transmembrane region" description="Helical" evidence="2">
    <location>
        <begin position="148"/>
        <end position="166"/>
    </location>
</feature>
<evidence type="ECO:0000313" key="3">
    <source>
        <dbReference type="EMBL" id="TDR72450.1"/>
    </source>
</evidence>
<dbReference type="NCBIfam" id="TIGR00797">
    <property type="entry name" value="matE"/>
    <property type="match status" value="1"/>
</dbReference>
<keyword evidence="4" id="KW-1185">Reference proteome</keyword>
<protein>
    <submittedName>
        <fullName evidence="3">MATE family multidrug resistance protein</fullName>
    </submittedName>
</protein>
<evidence type="ECO:0000256" key="1">
    <source>
        <dbReference type="ARBA" id="ARBA00022448"/>
    </source>
</evidence>
<gene>
    <name evidence="3" type="ORF">DFP86_11614</name>
</gene>
<dbReference type="AlphaFoldDB" id="A0A4R7AZZ7"/>
<feature type="transmembrane region" description="Helical" evidence="2">
    <location>
        <begin position="409"/>
        <end position="428"/>
    </location>
</feature>
<feature type="transmembrane region" description="Helical" evidence="2">
    <location>
        <begin position="209"/>
        <end position="232"/>
    </location>
</feature>
<keyword evidence="2" id="KW-0812">Transmembrane</keyword>
<dbReference type="InterPro" id="IPR050222">
    <property type="entry name" value="MATE_MdtK"/>
</dbReference>
<evidence type="ECO:0000256" key="2">
    <source>
        <dbReference type="SAM" id="Phobius"/>
    </source>
</evidence>
<feature type="transmembrane region" description="Helical" evidence="2">
    <location>
        <begin position="178"/>
        <end position="197"/>
    </location>
</feature>
<dbReference type="Proteomes" id="UP000295611">
    <property type="component" value="Unassembled WGS sequence"/>
</dbReference>
<dbReference type="GO" id="GO:0015297">
    <property type="term" value="F:antiporter activity"/>
    <property type="evidence" value="ECO:0007669"/>
    <property type="project" value="InterPro"/>
</dbReference>
<feature type="transmembrane region" description="Helical" evidence="2">
    <location>
        <begin position="377"/>
        <end position="397"/>
    </location>
</feature>
<dbReference type="InterPro" id="IPR002528">
    <property type="entry name" value="MATE_fam"/>
</dbReference>
<accession>A0A4R7AZZ7</accession>
<keyword evidence="2" id="KW-0472">Membrane</keyword>
<feature type="transmembrane region" description="Helical" evidence="2">
    <location>
        <begin position="273"/>
        <end position="292"/>
    </location>
</feature>
<dbReference type="GO" id="GO:0005886">
    <property type="term" value="C:plasma membrane"/>
    <property type="evidence" value="ECO:0007669"/>
    <property type="project" value="TreeGrafter"/>
</dbReference>
<dbReference type="RefSeq" id="WP_133683426.1">
    <property type="nucleotide sequence ID" value="NZ_SNZP01000016.1"/>
</dbReference>
<feature type="transmembrane region" description="Helical" evidence="2">
    <location>
        <begin position="440"/>
        <end position="459"/>
    </location>
</feature>
<dbReference type="EMBL" id="SNZP01000016">
    <property type="protein sequence ID" value="TDR72450.1"/>
    <property type="molecule type" value="Genomic_DNA"/>
</dbReference>
<dbReference type="PANTHER" id="PTHR43298">
    <property type="entry name" value="MULTIDRUG RESISTANCE PROTEIN NORM-RELATED"/>
    <property type="match status" value="1"/>
</dbReference>
<feature type="transmembrane region" description="Helical" evidence="2">
    <location>
        <begin position="31"/>
        <end position="55"/>
    </location>
</feature>
<proteinExistence type="predicted"/>